<dbReference type="GO" id="GO:0032993">
    <property type="term" value="C:protein-DNA complex"/>
    <property type="evidence" value="ECO:0007669"/>
    <property type="project" value="TreeGrafter"/>
</dbReference>
<dbReference type="PANTHER" id="PTHR30346:SF28">
    <property type="entry name" value="HTH-TYPE TRANSCRIPTIONAL REGULATOR CYNR"/>
    <property type="match status" value="1"/>
</dbReference>
<dbReference type="Pfam" id="PF03466">
    <property type="entry name" value="LysR_substrate"/>
    <property type="match status" value="1"/>
</dbReference>
<keyword evidence="3" id="KW-0238">DNA-binding</keyword>
<dbReference type="EMBL" id="CP013070">
    <property type="protein sequence ID" value="APL94508.1"/>
    <property type="molecule type" value="Genomic_DNA"/>
</dbReference>
<comment type="similarity">
    <text evidence="1">Belongs to the LysR transcriptional regulatory family.</text>
</comment>
<protein>
    <submittedName>
        <fullName evidence="6">LysR family transcriptional regulator</fullName>
    </submittedName>
</protein>
<evidence type="ECO:0000313" key="6">
    <source>
        <dbReference type="EMBL" id="APL94508.1"/>
    </source>
</evidence>
<accession>A0A1L5BNX5</accession>
<dbReference type="AlphaFoldDB" id="A0A1L5BNX5"/>
<evidence type="ECO:0000256" key="2">
    <source>
        <dbReference type="ARBA" id="ARBA00023015"/>
    </source>
</evidence>
<dbReference type="SUPFAM" id="SSF46785">
    <property type="entry name" value="Winged helix' DNA-binding domain"/>
    <property type="match status" value="1"/>
</dbReference>
<dbReference type="GO" id="GO:0003677">
    <property type="term" value="F:DNA binding"/>
    <property type="evidence" value="ECO:0007669"/>
    <property type="project" value="UniProtKB-KW"/>
</dbReference>
<keyword evidence="4" id="KW-0804">Transcription</keyword>
<evidence type="ECO:0000259" key="5">
    <source>
        <dbReference type="PROSITE" id="PS50931"/>
    </source>
</evidence>
<dbReference type="Gene3D" id="1.10.10.10">
    <property type="entry name" value="Winged helix-like DNA-binding domain superfamily/Winged helix DNA-binding domain"/>
    <property type="match status" value="1"/>
</dbReference>
<dbReference type="InterPro" id="IPR036388">
    <property type="entry name" value="WH-like_DNA-bd_sf"/>
</dbReference>
<dbReference type="InterPro" id="IPR000847">
    <property type="entry name" value="LysR_HTH_N"/>
</dbReference>
<evidence type="ECO:0000256" key="3">
    <source>
        <dbReference type="ARBA" id="ARBA00023125"/>
    </source>
</evidence>
<feature type="domain" description="HTH lysR-type" evidence="5">
    <location>
        <begin position="6"/>
        <end position="63"/>
    </location>
</feature>
<dbReference type="PANTHER" id="PTHR30346">
    <property type="entry name" value="TRANSCRIPTIONAL DUAL REGULATOR HCAR-RELATED"/>
    <property type="match status" value="1"/>
</dbReference>
<dbReference type="KEGG" id="sinb:SIDU_08340"/>
<name>A0A1L5BNX5_SPHIB</name>
<dbReference type="CDD" id="cd08414">
    <property type="entry name" value="PBP2_LTTR_aromatics_like"/>
    <property type="match status" value="1"/>
</dbReference>
<sequence>MFANRIDIRHLRYFVETVRHGSIRGASQELHLSQPPLTRQIQYLEEVLGVSLLVRKRHGVEPTAAGQALYTEAVNILNLVEQACATTQLIGQGALGRLDVGVFGSAVLDIVPRIVLEFRKRYPNVEVVLHNMDRDTQVKALQERRIAIGFNRFFLEYPGLQWESVVHEPMIIAMPRHHRLARRASIALSDLAGEPMIFYPRASQSGGFSNFLLRAFHDLNIEPNVVQTVDDVVTAVAFVSSGVGLAAAVESARTLQLPDVVYVPLAEDDGPAAFDLCMICRSGDESPLIEGFRQAVKTVTGPPADRGLR</sequence>
<dbReference type="GO" id="GO:0003700">
    <property type="term" value="F:DNA-binding transcription factor activity"/>
    <property type="evidence" value="ECO:0007669"/>
    <property type="project" value="InterPro"/>
</dbReference>
<gene>
    <name evidence="6" type="ORF">SIDU_08340</name>
</gene>
<reference evidence="6 7" key="1">
    <citation type="journal article" date="2012" name="J. Bacteriol.">
        <title>Genome sequence of Sphingobium indicum B90A, a hexachlorocyclohexane-degrading bacterium.</title>
        <authorList>
            <person name="Anand S."/>
            <person name="Sangwan N."/>
            <person name="Lata P."/>
            <person name="Kaur J."/>
            <person name="Dua A."/>
            <person name="Singh A.K."/>
            <person name="Verma M."/>
            <person name="Kaur J."/>
            <person name="Khurana J.P."/>
            <person name="Khurana P."/>
            <person name="Mathur S."/>
            <person name="Lal R."/>
        </authorList>
    </citation>
    <scope>NUCLEOTIDE SEQUENCE [LARGE SCALE GENOMIC DNA]</scope>
    <source>
        <strain evidence="7">DSM 16412 / CCM 7286 / MTCC 6364 / B90A</strain>
    </source>
</reference>
<dbReference type="Proteomes" id="UP000004550">
    <property type="component" value="Chromosome"/>
</dbReference>
<evidence type="ECO:0000256" key="4">
    <source>
        <dbReference type="ARBA" id="ARBA00023163"/>
    </source>
</evidence>
<dbReference type="PRINTS" id="PR00039">
    <property type="entry name" value="HTHLYSR"/>
</dbReference>
<dbReference type="InterPro" id="IPR036390">
    <property type="entry name" value="WH_DNA-bd_sf"/>
</dbReference>
<dbReference type="Gene3D" id="3.40.190.10">
    <property type="entry name" value="Periplasmic binding protein-like II"/>
    <property type="match status" value="2"/>
</dbReference>
<proteinExistence type="inferred from homology"/>
<evidence type="ECO:0000313" key="7">
    <source>
        <dbReference type="Proteomes" id="UP000004550"/>
    </source>
</evidence>
<organism evidence="6 7">
    <name type="scientific">Sphingobium indicum (strain DSM 16412 / CCM 7286 / MTCC 6364 / B90A)</name>
    <dbReference type="NCBI Taxonomy" id="861109"/>
    <lineage>
        <taxon>Bacteria</taxon>
        <taxon>Pseudomonadati</taxon>
        <taxon>Pseudomonadota</taxon>
        <taxon>Alphaproteobacteria</taxon>
        <taxon>Sphingomonadales</taxon>
        <taxon>Sphingomonadaceae</taxon>
        <taxon>Sphingobium</taxon>
    </lineage>
</organism>
<dbReference type="InterPro" id="IPR005119">
    <property type="entry name" value="LysR_subst-bd"/>
</dbReference>
<evidence type="ECO:0000256" key="1">
    <source>
        <dbReference type="ARBA" id="ARBA00009437"/>
    </source>
</evidence>
<dbReference type="SUPFAM" id="SSF53850">
    <property type="entry name" value="Periplasmic binding protein-like II"/>
    <property type="match status" value="1"/>
</dbReference>
<dbReference type="PROSITE" id="PS50931">
    <property type="entry name" value="HTH_LYSR"/>
    <property type="match status" value="1"/>
</dbReference>
<keyword evidence="2" id="KW-0805">Transcription regulation</keyword>
<dbReference type="Pfam" id="PF00126">
    <property type="entry name" value="HTH_1"/>
    <property type="match status" value="1"/>
</dbReference>
<dbReference type="RefSeq" id="WP_007684768.1">
    <property type="nucleotide sequence ID" value="NZ_CP013070.1"/>
</dbReference>
<dbReference type="FunFam" id="1.10.10.10:FF:000001">
    <property type="entry name" value="LysR family transcriptional regulator"/>
    <property type="match status" value="1"/>
</dbReference>